<keyword evidence="2 5" id="KW-0378">Hydrolase</keyword>
<dbReference type="EC" id="3.1.-.-" evidence="5"/>
<evidence type="ECO:0000313" key="5">
    <source>
        <dbReference type="EMBL" id="MDO1532535.1"/>
    </source>
</evidence>
<dbReference type="InterPro" id="IPR014577">
    <property type="entry name" value="UCP033093_metalloPase"/>
</dbReference>
<dbReference type="InterPro" id="IPR004843">
    <property type="entry name" value="Calcineurin-like_PHP"/>
</dbReference>
<accession>A0ABT8S129</accession>
<protein>
    <submittedName>
        <fullName evidence="5">DNA repair exonuclease</fullName>
        <ecNumber evidence="5">3.1.-.-</ecNumber>
    </submittedName>
</protein>
<dbReference type="InterPro" id="IPR050535">
    <property type="entry name" value="DNA_Repair-Maintenance_Comp"/>
</dbReference>
<sequence length="383" mass="40838">MTRFLHTADWQIGRQFATFDPEHAPILAEARIAAVERLALLATGHQVDAVLVAGDVFDAQTVSERTVRRLFNALAGYAGPWLMIPGNHDAALAESVWTRAQRLGVVPPNAHLLLAPELRLFEAQGFAVLPAPLTQRHTYNDLTAWFDTAETPPGLLRIGLGHGSVQGILAEGIDSANPLAPDRAASARLDYLALGDWHGCKRIDARTWYAGTPEPDRFKANDAGQALLVEIAAPGAEPQVTPLAVGQFHWHLLATHLHVASDLDALLEELAGLGAQDVVDLRVQGRIDLAGRQRLQAAVGSAEARARHLQADLSALQLVPTEEDIAGLQADGYLGEVIAELREAQGGAEPQARIAQEALALLTTALVQRAPAVAIVPIEAAAA</sequence>
<dbReference type="PANTHER" id="PTHR30337:SF0">
    <property type="entry name" value="NUCLEASE SBCCD SUBUNIT D"/>
    <property type="match status" value="1"/>
</dbReference>
<evidence type="ECO:0000256" key="3">
    <source>
        <dbReference type="ARBA" id="ARBA00022839"/>
    </source>
</evidence>
<dbReference type="SUPFAM" id="SSF56300">
    <property type="entry name" value="Metallo-dependent phosphatases"/>
    <property type="match status" value="1"/>
</dbReference>
<proteinExistence type="predicted"/>
<dbReference type="InterPro" id="IPR029052">
    <property type="entry name" value="Metallo-depent_PP-like"/>
</dbReference>
<reference evidence="5" key="1">
    <citation type="submission" date="2023-06" db="EMBL/GenBank/DDBJ databases">
        <authorList>
            <person name="Jiang Y."/>
            <person name="Liu Q."/>
        </authorList>
    </citation>
    <scope>NUCLEOTIDE SEQUENCE</scope>
    <source>
        <strain evidence="5">CGMCC 1.12090</strain>
    </source>
</reference>
<keyword evidence="3 5" id="KW-0269">Exonuclease</keyword>
<dbReference type="Proteomes" id="UP001169027">
    <property type="component" value="Unassembled WGS sequence"/>
</dbReference>
<evidence type="ECO:0000256" key="2">
    <source>
        <dbReference type="ARBA" id="ARBA00022801"/>
    </source>
</evidence>
<keyword evidence="1" id="KW-0540">Nuclease</keyword>
<evidence type="ECO:0000313" key="6">
    <source>
        <dbReference type="Proteomes" id="UP001169027"/>
    </source>
</evidence>
<evidence type="ECO:0000256" key="1">
    <source>
        <dbReference type="ARBA" id="ARBA00022722"/>
    </source>
</evidence>
<dbReference type="InterPro" id="IPR041796">
    <property type="entry name" value="Mre11_N"/>
</dbReference>
<dbReference type="CDD" id="cd00840">
    <property type="entry name" value="MPP_Mre11_N"/>
    <property type="match status" value="1"/>
</dbReference>
<keyword evidence="6" id="KW-1185">Reference proteome</keyword>
<dbReference type="Gene3D" id="3.60.21.10">
    <property type="match status" value="1"/>
</dbReference>
<organism evidence="5 6">
    <name type="scientific">Variovorax ginsengisoli</name>
    <dbReference type="NCBI Taxonomy" id="363844"/>
    <lineage>
        <taxon>Bacteria</taxon>
        <taxon>Pseudomonadati</taxon>
        <taxon>Pseudomonadota</taxon>
        <taxon>Betaproteobacteria</taxon>
        <taxon>Burkholderiales</taxon>
        <taxon>Comamonadaceae</taxon>
        <taxon>Variovorax</taxon>
    </lineage>
</organism>
<dbReference type="GO" id="GO:0004527">
    <property type="term" value="F:exonuclease activity"/>
    <property type="evidence" value="ECO:0007669"/>
    <property type="project" value="UniProtKB-KW"/>
</dbReference>
<dbReference type="EMBL" id="JAUKVY010000005">
    <property type="protein sequence ID" value="MDO1532535.1"/>
    <property type="molecule type" value="Genomic_DNA"/>
</dbReference>
<dbReference type="PIRSF" id="PIRSF033093">
    <property type="entry name" value="UCP_ML1119"/>
    <property type="match status" value="1"/>
</dbReference>
<name>A0ABT8S129_9BURK</name>
<feature type="domain" description="Calcineurin-like phosphoesterase" evidence="4">
    <location>
        <begin position="3"/>
        <end position="107"/>
    </location>
</feature>
<evidence type="ECO:0000259" key="4">
    <source>
        <dbReference type="Pfam" id="PF00149"/>
    </source>
</evidence>
<dbReference type="RefSeq" id="WP_301807317.1">
    <property type="nucleotide sequence ID" value="NZ_JAUJZH010000005.1"/>
</dbReference>
<comment type="caution">
    <text evidence="5">The sequence shown here is derived from an EMBL/GenBank/DDBJ whole genome shotgun (WGS) entry which is preliminary data.</text>
</comment>
<gene>
    <name evidence="5" type="ORF">Q2T77_09570</name>
</gene>
<dbReference type="Pfam" id="PF00149">
    <property type="entry name" value="Metallophos"/>
    <property type="match status" value="1"/>
</dbReference>
<dbReference type="PANTHER" id="PTHR30337">
    <property type="entry name" value="COMPONENT OF ATP-DEPENDENT DSDNA EXONUCLEASE"/>
    <property type="match status" value="1"/>
</dbReference>